<feature type="transmembrane region" description="Helical" evidence="1">
    <location>
        <begin position="26"/>
        <end position="43"/>
    </location>
</feature>
<comment type="caution">
    <text evidence="2">The sequence shown here is derived from an EMBL/GenBank/DDBJ whole genome shotgun (WGS) entry which is preliminary data.</text>
</comment>
<feature type="transmembrane region" description="Helical" evidence="1">
    <location>
        <begin position="85"/>
        <end position="104"/>
    </location>
</feature>
<gene>
    <name evidence="2" type="ORF">MQH31_05290</name>
</gene>
<proteinExistence type="predicted"/>
<evidence type="ECO:0000313" key="2">
    <source>
        <dbReference type="EMBL" id="MCI4657225.1"/>
    </source>
</evidence>
<name>A0AA41QTV6_9MICO</name>
<dbReference type="GO" id="GO:0005886">
    <property type="term" value="C:plasma membrane"/>
    <property type="evidence" value="ECO:0007669"/>
    <property type="project" value="TreeGrafter"/>
</dbReference>
<evidence type="ECO:0000313" key="3">
    <source>
        <dbReference type="Proteomes" id="UP001165341"/>
    </source>
</evidence>
<dbReference type="AlphaFoldDB" id="A0AA41QTV6"/>
<dbReference type="PANTHER" id="PTHR34980">
    <property type="entry name" value="INNER MEMBRANE PROTEIN-RELATED-RELATED"/>
    <property type="match status" value="1"/>
</dbReference>
<dbReference type="Proteomes" id="UP001165341">
    <property type="component" value="Unassembled WGS sequence"/>
</dbReference>
<evidence type="ECO:0000256" key="1">
    <source>
        <dbReference type="SAM" id="Phobius"/>
    </source>
</evidence>
<dbReference type="InterPro" id="IPR008523">
    <property type="entry name" value="DUF805"/>
</dbReference>
<protein>
    <submittedName>
        <fullName evidence="2">DUF805 domain-containing protein</fullName>
    </submittedName>
</protein>
<keyword evidence="1" id="KW-1133">Transmembrane helix</keyword>
<dbReference type="RefSeq" id="WP_243011196.1">
    <property type="nucleotide sequence ID" value="NZ_JALGAR010000001.1"/>
</dbReference>
<organism evidence="2 3">
    <name type="scientific">Cryobacterium zhongshanensis</name>
    <dbReference type="NCBI Taxonomy" id="2928153"/>
    <lineage>
        <taxon>Bacteria</taxon>
        <taxon>Bacillati</taxon>
        <taxon>Actinomycetota</taxon>
        <taxon>Actinomycetes</taxon>
        <taxon>Micrococcales</taxon>
        <taxon>Microbacteriaceae</taxon>
        <taxon>Cryobacterium</taxon>
    </lineage>
</organism>
<accession>A0AA41QTV6</accession>
<dbReference type="EMBL" id="JALGAR010000001">
    <property type="protein sequence ID" value="MCI4657225.1"/>
    <property type="molecule type" value="Genomic_DNA"/>
</dbReference>
<reference evidence="2" key="1">
    <citation type="submission" date="2022-03" db="EMBL/GenBank/DDBJ databases">
        <title>Cryobacterium sp. nov. strain ZS14-85, isolated from Antarctic soil.</title>
        <authorList>
            <person name="Li J."/>
            <person name="Niu G."/>
        </authorList>
    </citation>
    <scope>NUCLEOTIDE SEQUENCE</scope>
    <source>
        <strain evidence="2">ZS14-85</strain>
    </source>
</reference>
<keyword evidence="1" id="KW-0472">Membrane</keyword>
<keyword evidence="1" id="KW-0812">Transmembrane</keyword>
<sequence length="108" mass="12231">MTFGESISTVFSKYGQFTGVASRSEYWWWVLFVTIVDFVLNALDSAMNPTSAFGLFSALWIAVIVLPFLAVAARRLRDSGLSWKWLWLLLFPIVGVIILIVLLCRPSR</sequence>
<keyword evidence="3" id="KW-1185">Reference proteome</keyword>
<feature type="transmembrane region" description="Helical" evidence="1">
    <location>
        <begin position="55"/>
        <end position="73"/>
    </location>
</feature>
<dbReference type="Pfam" id="PF05656">
    <property type="entry name" value="DUF805"/>
    <property type="match status" value="1"/>
</dbReference>
<dbReference type="PANTHER" id="PTHR34980:SF2">
    <property type="entry name" value="INNER MEMBRANE PROTEIN YHAH-RELATED"/>
    <property type="match status" value="1"/>
</dbReference>